<sequence length="176" mass="19861">MFMSTLTGPFYSHLLRSSSSGFTELILTGEHVERGIRSGKIQAATSDPPETPNDITAPLPNHDETVNAVEDADNNCIFTFNKSMDLFAFKYCALYLSCHLSNKLCFLAHTHVTICRSISTLDLVGNNSATVHYDFENPIYQAEDGSEEDCEVPENLPDWYCKKERPYSRRNNQLKL</sequence>
<accession>A0A9D5BQG5</accession>
<dbReference type="AlphaFoldDB" id="A0A9D5BQG5"/>
<name>A0A9D5BQG5_PEA</name>
<gene>
    <name evidence="2" type="ORF">KIW84_015408</name>
</gene>
<proteinExistence type="predicted"/>
<organism evidence="2 3">
    <name type="scientific">Pisum sativum</name>
    <name type="common">Garden pea</name>
    <name type="synonym">Lathyrus oleraceus</name>
    <dbReference type="NCBI Taxonomy" id="3888"/>
    <lineage>
        <taxon>Eukaryota</taxon>
        <taxon>Viridiplantae</taxon>
        <taxon>Streptophyta</taxon>
        <taxon>Embryophyta</taxon>
        <taxon>Tracheophyta</taxon>
        <taxon>Spermatophyta</taxon>
        <taxon>Magnoliopsida</taxon>
        <taxon>eudicotyledons</taxon>
        <taxon>Gunneridae</taxon>
        <taxon>Pentapetalae</taxon>
        <taxon>rosids</taxon>
        <taxon>fabids</taxon>
        <taxon>Fabales</taxon>
        <taxon>Fabaceae</taxon>
        <taxon>Papilionoideae</taxon>
        <taxon>50 kb inversion clade</taxon>
        <taxon>NPAAA clade</taxon>
        <taxon>Hologalegina</taxon>
        <taxon>IRL clade</taxon>
        <taxon>Fabeae</taxon>
        <taxon>Lathyrus</taxon>
    </lineage>
</organism>
<dbReference type="EMBL" id="JAMSHJ010000001">
    <property type="protein sequence ID" value="KAI5447953.1"/>
    <property type="molecule type" value="Genomic_DNA"/>
</dbReference>
<dbReference type="Gramene" id="Psat01G0540800-T1">
    <property type="protein sequence ID" value="KAI5447953.1"/>
    <property type="gene ID" value="KIW84_015408"/>
</dbReference>
<feature type="region of interest" description="Disordered" evidence="1">
    <location>
        <begin position="40"/>
        <end position="60"/>
    </location>
</feature>
<dbReference type="Proteomes" id="UP001058974">
    <property type="component" value="Chromosome 1"/>
</dbReference>
<evidence type="ECO:0000313" key="3">
    <source>
        <dbReference type="Proteomes" id="UP001058974"/>
    </source>
</evidence>
<keyword evidence="3" id="KW-1185">Reference proteome</keyword>
<protein>
    <submittedName>
        <fullName evidence="2">Uncharacterized protein</fullName>
    </submittedName>
</protein>
<reference evidence="2 3" key="1">
    <citation type="journal article" date="2022" name="Nat. Genet.">
        <title>Improved pea reference genome and pan-genome highlight genomic features and evolutionary characteristics.</title>
        <authorList>
            <person name="Yang T."/>
            <person name="Liu R."/>
            <person name="Luo Y."/>
            <person name="Hu S."/>
            <person name="Wang D."/>
            <person name="Wang C."/>
            <person name="Pandey M.K."/>
            <person name="Ge S."/>
            <person name="Xu Q."/>
            <person name="Li N."/>
            <person name="Li G."/>
            <person name="Huang Y."/>
            <person name="Saxena R.K."/>
            <person name="Ji Y."/>
            <person name="Li M."/>
            <person name="Yan X."/>
            <person name="He Y."/>
            <person name="Liu Y."/>
            <person name="Wang X."/>
            <person name="Xiang C."/>
            <person name="Varshney R.K."/>
            <person name="Ding H."/>
            <person name="Gao S."/>
            <person name="Zong X."/>
        </authorList>
    </citation>
    <scope>NUCLEOTIDE SEQUENCE [LARGE SCALE GENOMIC DNA]</scope>
    <source>
        <strain evidence="2 3">cv. Zhongwan 6</strain>
    </source>
</reference>
<comment type="caution">
    <text evidence="2">The sequence shown here is derived from an EMBL/GenBank/DDBJ whole genome shotgun (WGS) entry which is preliminary data.</text>
</comment>
<evidence type="ECO:0000313" key="2">
    <source>
        <dbReference type="EMBL" id="KAI5447953.1"/>
    </source>
</evidence>
<evidence type="ECO:0000256" key="1">
    <source>
        <dbReference type="SAM" id="MobiDB-lite"/>
    </source>
</evidence>